<dbReference type="PANTHER" id="PTHR22911">
    <property type="entry name" value="ACYL-MALONYL CONDENSING ENZYME-RELATED"/>
    <property type="match status" value="1"/>
</dbReference>
<dbReference type="AlphaFoldDB" id="A0A8J7Q156"/>
<dbReference type="GO" id="GO:0016020">
    <property type="term" value="C:membrane"/>
    <property type="evidence" value="ECO:0007669"/>
    <property type="project" value="InterPro"/>
</dbReference>
<dbReference type="EMBL" id="JAFKGL010000018">
    <property type="protein sequence ID" value="MBN9413223.1"/>
    <property type="molecule type" value="Genomic_DNA"/>
</dbReference>
<evidence type="ECO:0000313" key="3">
    <source>
        <dbReference type="EMBL" id="MBN9413223.1"/>
    </source>
</evidence>
<accession>A0A8J7Q156</accession>
<feature type="transmembrane region" description="Helical" evidence="1">
    <location>
        <begin position="100"/>
        <end position="123"/>
    </location>
</feature>
<feature type="transmembrane region" description="Helical" evidence="1">
    <location>
        <begin position="275"/>
        <end position="291"/>
    </location>
</feature>
<protein>
    <submittedName>
        <fullName evidence="3">DMT family transporter</fullName>
    </submittedName>
</protein>
<feature type="transmembrane region" description="Helical" evidence="1">
    <location>
        <begin position="159"/>
        <end position="177"/>
    </location>
</feature>
<keyword evidence="1" id="KW-1133">Transmembrane helix</keyword>
<feature type="transmembrane region" description="Helical" evidence="1">
    <location>
        <begin position="220"/>
        <end position="240"/>
    </location>
</feature>
<feature type="domain" description="EamA" evidence="2">
    <location>
        <begin position="158"/>
        <end position="290"/>
    </location>
</feature>
<evidence type="ECO:0000259" key="2">
    <source>
        <dbReference type="Pfam" id="PF00892"/>
    </source>
</evidence>
<organism evidence="3 4">
    <name type="scientific">Candidatus Paracaedimonas acanthamoebae</name>
    <dbReference type="NCBI Taxonomy" id="244581"/>
    <lineage>
        <taxon>Bacteria</taxon>
        <taxon>Pseudomonadati</taxon>
        <taxon>Pseudomonadota</taxon>
        <taxon>Alphaproteobacteria</taxon>
        <taxon>Holosporales</taxon>
        <taxon>Caedimonadaceae</taxon>
        <taxon>Candidatus Paracaedimonas</taxon>
    </lineage>
</organism>
<keyword evidence="1" id="KW-0472">Membrane</keyword>
<dbReference type="PANTHER" id="PTHR22911:SF76">
    <property type="entry name" value="EAMA DOMAIN-CONTAINING PROTEIN"/>
    <property type="match status" value="1"/>
</dbReference>
<keyword evidence="1" id="KW-0812">Transmembrane</keyword>
<proteinExistence type="predicted"/>
<feature type="transmembrane region" description="Helical" evidence="1">
    <location>
        <begin position="189"/>
        <end position="208"/>
    </location>
</feature>
<dbReference type="InterPro" id="IPR000620">
    <property type="entry name" value="EamA_dom"/>
</dbReference>
<sequence>MRDSSAREKTIAVILTITGAALLGFSPILVRLSTIEPLSTGFFRFFLAFPFLFSWMLFDHHQDIQSKAPRTKREYFLLISAGVYLALDIAFWHWSLQKTAVANATLLNNLTSIFVAAISWLVLRIKLGRSTVIGILLATLGAALLVGERNEAHVSQLLGDSQALISAVFYAGYVLAVKQLRQHFSAATIMTWSGLASMYTLALMMGIYEHHLLPASWQDWLPIMGLAIIVHVLGQGFVAYGMGQLTAAFSSVALMISPIVSTIVAWYLFSEELTLIKMLGGIIILIGLVIARESEKKLSFQKLRN</sequence>
<feature type="domain" description="EamA" evidence="2">
    <location>
        <begin position="11"/>
        <end position="146"/>
    </location>
</feature>
<name>A0A8J7Q156_9PROT</name>
<dbReference type="InterPro" id="IPR037185">
    <property type="entry name" value="EmrE-like"/>
</dbReference>
<feature type="transmembrane region" description="Helical" evidence="1">
    <location>
        <begin position="130"/>
        <end position="147"/>
    </location>
</feature>
<gene>
    <name evidence="3" type="ORF">J0H12_04790</name>
</gene>
<feature type="transmembrane region" description="Helical" evidence="1">
    <location>
        <begin position="247"/>
        <end position="269"/>
    </location>
</feature>
<dbReference type="SUPFAM" id="SSF103481">
    <property type="entry name" value="Multidrug resistance efflux transporter EmrE"/>
    <property type="match status" value="2"/>
</dbReference>
<dbReference type="Proteomes" id="UP000664414">
    <property type="component" value="Unassembled WGS sequence"/>
</dbReference>
<feature type="transmembrane region" description="Helical" evidence="1">
    <location>
        <begin position="42"/>
        <end position="59"/>
    </location>
</feature>
<comment type="caution">
    <text evidence="3">The sequence shown here is derived from an EMBL/GenBank/DDBJ whole genome shotgun (WGS) entry which is preliminary data.</text>
</comment>
<feature type="transmembrane region" description="Helical" evidence="1">
    <location>
        <begin position="12"/>
        <end position="30"/>
    </location>
</feature>
<feature type="transmembrane region" description="Helical" evidence="1">
    <location>
        <begin position="75"/>
        <end position="94"/>
    </location>
</feature>
<dbReference type="Pfam" id="PF00892">
    <property type="entry name" value="EamA"/>
    <property type="match status" value="2"/>
</dbReference>
<reference evidence="3" key="1">
    <citation type="submission" date="2021-02" db="EMBL/GenBank/DDBJ databases">
        <title>Thiocyanate and organic carbon inputs drive convergent selection for specific autotrophic Afipia and Thiobacillus strains within complex microbiomes.</title>
        <authorList>
            <person name="Huddy R.J."/>
            <person name="Sachdeva R."/>
            <person name="Kadzinga F."/>
            <person name="Kantor R.S."/>
            <person name="Harrison S.T.L."/>
            <person name="Banfield J.F."/>
        </authorList>
    </citation>
    <scope>NUCLEOTIDE SEQUENCE</scope>
    <source>
        <strain evidence="3">SCN18_10_11_15_R4_P_38_20</strain>
    </source>
</reference>
<evidence type="ECO:0000313" key="4">
    <source>
        <dbReference type="Proteomes" id="UP000664414"/>
    </source>
</evidence>
<evidence type="ECO:0000256" key="1">
    <source>
        <dbReference type="SAM" id="Phobius"/>
    </source>
</evidence>